<evidence type="ECO:0000313" key="2">
    <source>
        <dbReference type="EMBL" id="GBP26309.1"/>
    </source>
</evidence>
<gene>
    <name evidence="2" type="ORF">EVAR_95480_1</name>
</gene>
<proteinExistence type="predicted"/>
<feature type="compositionally biased region" description="Gly residues" evidence="1">
    <location>
        <begin position="40"/>
        <end position="50"/>
    </location>
</feature>
<protein>
    <submittedName>
        <fullName evidence="2">Uncharacterized protein</fullName>
    </submittedName>
</protein>
<dbReference type="Proteomes" id="UP000299102">
    <property type="component" value="Unassembled WGS sequence"/>
</dbReference>
<feature type="region of interest" description="Disordered" evidence="1">
    <location>
        <begin position="40"/>
        <end position="60"/>
    </location>
</feature>
<sequence>MKFGNDLLTIPASCLEVFLAGGPDRIGGIDGLRERGYGMGEEAGVGGGSGPPDLSLTGRKETAEAATSLRNSAANDSWHHQRDDNILNRRLVVPWIALMWLDASASYRTVVGSISITGQLSDDLTCSPRHRARYPEGHHLTRTESTAATTYWASMEDRSPEISRRV</sequence>
<organism evidence="2 3">
    <name type="scientific">Eumeta variegata</name>
    <name type="common">Bagworm moth</name>
    <name type="synonym">Eumeta japonica</name>
    <dbReference type="NCBI Taxonomy" id="151549"/>
    <lineage>
        <taxon>Eukaryota</taxon>
        <taxon>Metazoa</taxon>
        <taxon>Ecdysozoa</taxon>
        <taxon>Arthropoda</taxon>
        <taxon>Hexapoda</taxon>
        <taxon>Insecta</taxon>
        <taxon>Pterygota</taxon>
        <taxon>Neoptera</taxon>
        <taxon>Endopterygota</taxon>
        <taxon>Lepidoptera</taxon>
        <taxon>Glossata</taxon>
        <taxon>Ditrysia</taxon>
        <taxon>Tineoidea</taxon>
        <taxon>Psychidae</taxon>
        <taxon>Oiketicinae</taxon>
        <taxon>Eumeta</taxon>
    </lineage>
</organism>
<comment type="caution">
    <text evidence="2">The sequence shown here is derived from an EMBL/GenBank/DDBJ whole genome shotgun (WGS) entry which is preliminary data.</text>
</comment>
<keyword evidence="3" id="KW-1185">Reference proteome</keyword>
<evidence type="ECO:0000313" key="3">
    <source>
        <dbReference type="Proteomes" id="UP000299102"/>
    </source>
</evidence>
<evidence type="ECO:0000256" key="1">
    <source>
        <dbReference type="SAM" id="MobiDB-lite"/>
    </source>
</evidence>
<accession>A0A4C1UJ07</accession>
<name>A0A4C1UJ07_EUMVA</name>
<dbReference type="AlphaFoldDB" id="A0A4C1UJ07"/>
<dbReference type="EMBL" id="BGZK01000179">
    <property type="protein sequence ID" value="GBP26309.1"/>
    <property type="molecule type" value="Genomic_DNA"/>
</dbReference>
<reference evidence="2 3" key="1">
    <citation type="journal article" date="2019" name="Commun. Biol.">
        <title>The bagworm genome reveals a unique fibroin gene that provides high tensile strength.</title>
        <authorList>
            <person name="Kono N."/>
            <person name="Nakamura H."/>
            <person name="Ohtoshi R."/>
            <person name="Tomita M."/>
            <person name="Numata K."/>
            <person name="Arakawa K."/>
        </authorList>
    </citation>
    <scope>NUCLEOTIDE SEQUENCE [LARGE SCALE GENOMIC DNA]</scope>
</reference>